<evidence type="ECO:0000256" key="5">
    <source>
        <dbReference type="SAM" id="Phobius"/>
    </source>
</evidence>
<evidence type="ECO:0000256" key="4">
    <source>
        <dbReference type="ARBA" id="ARBA00023136"/>
    </source>
</evidence>
<evidence type="ECO:0000313" key="7">
    <source>
        <dbReference type="Proteomes" id="UP000198752"/>
    </source>
</evidence>
<name>A0A1I2SVJ4_9BACL</name>
<dbReference type="PANTHER" id="PTHR33514:SF13">
    <property type="entry name" value="PROTEIN ABCI12, CHLOROPLASTIC"/>
    <property type="match status" value="1"/>
</dbReference>
<sequence length="228" mass="25717">MTKRIALDPRTKVIVVLVTGFLIFGSSVDQLLLLVAAMAGYAILNGSRRSLFFYLLVLLFYFLFDYLASETHNIVFVSMAFISYFIVCFLPALLAGEVLARTPTGQLMAALAYWRVPKTISIAFAVSLRFIPIAGMEIRAIHEVMVQRDVSFFSRTGWTHPWRAFEYVLVPLMTRLLKISDELTASAVTRGAEAPQRRTSLHVIKFQLADYLILFLLFVLAAALLRAR</sequence>
<evidence type="ECO:0000256" key="3">
    <source>
        <dbReference type="ARBA" id="ARBA00022989"/>
    </source>
</evidence>
<comment type="subcellular location">
    <subcellularLocation>
        <location evidence="1">Membrane</location>
        <topology evidence="1">Multi-pass membrane protein</topology>
    </subcellularLocation>
</comment>
<dbReference type="GO" id="GO:0005886">
    <property type="term" value="C:plasma membrane"/>
    <property type="evidence" value="ECO:0007669"/>
    <property type="project" value="TreeGrafter"/>
</dbReference>
<evidence type="ECO:0000256" key="2">
    <source>
        <dbReference type="ARBA" id="ARBA00022692"/>
    </source>
</evidence>
<evidence type="ECO:0000313" key="6">
    <source>
        <dbReference type="EMBL" id="SFG56628.1"/>
    </source>
</evidence>
<reference evidence="7" key="1">
    <citation type="submission" date="2016-10" db="EMBL/GenBank/DDBJ databases">
        <authorList>
            <person name="Varghese N."/>
            <person name="Submissions S."/>
        </authorList>
    </citation>
    <scope>NUCLEOTIDE SEQUENCE [LARGE SCALE GENOMIC DNA]</scope>
    <source>
        <strain evidence="7">ATCC 700379</strain>
    </source>
</reference>
<dbReference type="STRING" id="269670.SAMN02982927_02077"/>
<protein>
    <submittedName>
        <fullName evidence="6">Energy-coupling factor transport system permease protein</fullName>
    </submittedName>
</protein>
<dbReference type="Proteomes" id="UP000198752">
    <property type="component" value="Unassembled WGS sequence"/>
</dbReference>
<feature type="transmembrane region" description="Helical" evidence="5">
    <location>
        <begin position="74"/>
        <end position="94"/>
    </location>
</feature>
<dbReference type="RefSeq" id="WP_177184743.1">
    <property type="nucleotide sequence ID" value="NZ_FOOY01000013.1"/>
</dbReference>
<gene>
    <name evidence="6" type="ORF">SAMN02982927_02077</name>
</gene>
<dbReference type="AlphaFoldDB" id="A0A1I2SVJ4"/>
<keyword evidence="4 5" id="KW-0472">Membrane</keyword>
<keyword evidence="2 5" id="KW-0812">Transmembrane</keyword>
<dbReference type="EMBL" id="FOOY01000013">
    <property type="protein sequence ID" value="SFG56628.1"/>
    <property type="molecule type" value="Genomic_DNA"/>
</dbReference>
<keyword evidence="3 5" id="KW-1133">Transmembrane helix</keyword>
<accession>A0A1I2SVJ4</accession>
<keyword evidence="7" id="KW-1185">Reference proteome</keyword>
<dbReference type="PANTHER" id="PTHR33514">
    <property type="entry name" value="PROTEIN ABCI12, CHLOROPLASTIC"/>
    <property type="match status" value="1"/>
</dbReference>
<proteinExistence type="predicted"/>
<dbReference type="InterPro" id="IPR003339">
    <property type="entry name" value="ABC/ECF_trnsptr_transmembrane"/>
</dbReference>
<organism evidence="6 7">
    <name type="scientific">Sporolactobacillus nakayamae</name>
    <dbReference type="NCBI Taxonomy" id="269670"/>
    <lineage>
        <taxon>Bacteria</taxon>
        <taxon>Bacillati</taxon>
        <taxon>Bacillota</taxon>
        <taxon>Bacilli</taxon>
        <taxon>Bacillales</taxon>
        <taxon>Sporolactobacillaceae</taxon>
        <taxon>Sporolactobacillus</taxon>
    </lineage>
</organism>
<feature type="transmembrane region" description="Helical" evidence="5">
    <location>
        <begin position="51"/>
        <end position="68"/>
    </location>
</feature>
<feature type="transmembrane region" description="Helical" evidence="5">
    <location>
        <begin position="13"/>
        <end position="44"/>
    </location>
</feature>
<dbReference type="CDD" id="cd16914">
    <property type="entry name" value="EcfT"/>
    <property type="match status" value="1"/>
</dbReference>
<feature type="transmembrane region" description="Helical" evidence="5">
    <location>
        <begin position="208"/>
        <end position="227"/>
    </location>
</feature>
<evidence type="ECO:0000256" key="1">
    <source>
        <dbReference type="ARBA" id="ARBA00004141"/>
    </source>
</evidence>
<dbReference type="Pfam" id="PF02361">
    <property type="entry name" value="CbiQ"/>
    <property type="match status" value="1"/>
</dbReference>